<accession>A0A0G4KKX4</accession>
<gene>
    <name evidence="3" type="ORF">BN1708_020675</name>
    <name evidence="2" type="ORF">BN1723_020954</name>
</gene>
<feature type="region of interest" description="Disordered" evidence="1">
    <location>
        <begin position="1"/>
        <end position="30"/>
    </location>
</feature>
<dbReference type="AlphaFoldDB" id="A0A0G4KKX4"/>
<evidence type="ECO:0000313" key="2">
    <source>
        <dbReference type="EMBL" id="CRK09257.1"/>
    </source>
</evidence>
<dbReference type="Proteomes" id="UP000045706">
    <property type="component" value="Unassembled WGS sequence"/>
</dbReference>
<dbReference type="EMBL" id="CVQH01026073">
    <property type="protein sequence ID" value="CRK39961.1"/>
    <property type="molecule type" value="Genomic_DNA"/>
</dbReference>
<feature type="non-terminal residue" evidence="2">
    <location>
        <position position="1"/>
    </location>
</feature>
<feature type="non-terminal residue" evidence="2">
    <location>
        <position position="75"/>
    </location>
</feature>
<protein>
    <submittedName>
        <fullName evidence="2">Uncharacterized protein</fullName>
    </submittedName>
</protein>
<evidence type="ECO:0000313" key="5">
    <source>
        <dbReference type="Proteomes" id="UP000045706"/>
    </source>
</evidence>
<evidence type="ECO:0000256" key="1">
    <source>
        <dbReference type="SAM" id="MobiDB-lite"/>
    </source>
</evidence>
<evidence type="ECO:0000313" key="3">
    <source>
        <dbReference type="EMBL" id="CRK39961.1"/>
    </source>
</evidence>
<dbReference type="Proteomes" id="UP000044602">
    <property type="component" value="Unassembled WGS sequence"/>
</dbReference>
<evidence type="ECO:0000313" key="4">
    <source>
        <dbReference type="Proteomes" id="UP000044602"/>
    </source>
</evidence>
<reference evidence="4 5" key="1">
    <citation type="submission" date="2015-05" db="EMBL/GenBank/DDBJ databases">
        <authorList>
            <person name="Fogelqvist Johan"/>
        </authorList>
    </citation>
    <scope>NUCLEOTIDE SEQUENCE [LARGE SCALE GENOMIC DNA]</scope>
    <source>
        <strain evidence="3">VL1</strain>
        <strain evidence="2">VL2</strain>
    </source>
</reference>
<dbReference type="EMBL" id="CVQI01001445">
    <property type="protein sequence ID" value="CRK09257.1"/>
    <property type="molecule type" value="Genomic_DNA"/>
</dbReference>
<sequence>SGRITRDGSVPGSDPASFSNRDPNTSEANRLGGANEALVWGTNISVDDSFTAFKDFLRHFTKKYRMYKDGASEAE</sequence>
<name>A0A0G4KKX4_VERLO</name>
<feature type="compositionally biased region" description="Polar residues" evidence="1">
    <location>
        <begin position="16"/>
        <end position="28"/>
    </location>
</feature>
<keyword evidence="4" id="KW-1185">Reference proteome</keyword>
<proteinExistence type="predicted"/>
<dbReference type="STRING" id="100787.A0A0G4KKX4"/>
<organism evidence="2 5">
    <name type="scientific">Verticillium longisporum</name>
    <name type="common">Verticillium dahliae var. longisporum</name>
    <dbReference type="NCBI Taxonomy" id="100787"/>
    <lineage>
        <taxon>Eukaryota</taxon>
        <taxon>Fungi</taxon>
        <taxon>Dikarya</taxon>
        <taxon>Ascomycota</taxon>
        <taxon>Pezizomycotina</taxon>
        <taxon>Sordariomycetes</taxon>
        <taxon>Hypocreomycetidae</taxon>
        <taxon>Glomerellales</taxon>
        <taxon>Plectosphaerellaceae</taxon>
        <taxon>Verticillium</taxon>
    </lineage>
</organism>